<evidence type="ECO:0000256" key="8">
    <source>
        <dbReference type="ARBA" id="ARBA00023242"/>
    </source>
</evidence>
<dbReference type="PANTHER" id="PTHR31251">
    <property type="entry name" value="SQUAMOSA PROMOTER-BINDING-LIKE PROTEIN 4"/>
    <property type="match status" value="1"/>
</dbReference>
<feature type="compositionally biased region" description="Basic and acidic residues" evidence="12">
    <location>
        <begin position="1"/>
        <end position="13"/>
    </location>
</feature>
<protein>
    <recommendedName>
        <fullName evidence="9">Squamosa promoter-binding-like protein</fullName>
    </recommendedName>
</protein>
<dbReference type="GO" id="GO:0008270">
    <property type="term" value="F:zinc ion binding"/>
    <property type="evidence" value="ECO:0007669"/>
    <property type="project" value="UniProtKB-KW"/>
</dbReference>
<gene>
    <name evidence="14" type="primary">SPL3</name>
</gene>
<evidence type="ECO:0000256" key="11">
    <source>
        <dbReference type="PROSITE-ProRule" id="PRU00470"/>
    </source>
</evidence>
<feature type="binding site" evidence="10">
    <location>
        <position position="110"/>
    </location>
    <ligand>
        <name>Zn(2+)</name>
        <dbReference type="ChEBI" id="CHEBI:29105"/>
        <label>2</label>
    </ligand>
</feature>
<dbReference type="PROSITE" id="PS51141">
    <property type="entry name" value="ZF_SBP"/>
    <property type="match status" value="1"/>
</dbReference>
<feature type="compositionally biased region" description="Basic and acidic residues" evidence="12">
    <location>
        <begin position="124"/>
        <end position="134"/>
    </location>
</feature>
<evidence type="ECO:0000259" key="13">
    <source>
        <dbReference type="PROSITE" id="PS51141"/>
    </source>
</evidence>
<evidence type="ECO:0000313" key="14">
    <source>
        <dbReference type="EMBL" id="AUO16088.1"/>
    </source>
</evidence>
<feature type="region of interest" description="Disordered" evidence="12">
    <location>
        <begin position="114"/>
        <end position="134"/>
    </location>
</feature>
<proteinExistence type="evidence at transcript level"/>
<evidence type="ECO:0000256" key="5">
    <source>
        <dbReference type="ARBA" id="ARBA00023015"/>
    </source>
</evidence>
<accession>A0A2I6SEU1</accession>
<evidence type="ECO:0000256" key="3">
    <source>
        <dbReference type="ARBA" id="ARBA00022771"/>
    </source>
</evidence>
<feature type="compositionally biased region" description="Basic residues" evidence="12">
    <location>
        <begin position="114"/>
        <end position="123"/>
    </location>
</feature>
<dbReference type="PIRSF" id="PIRSF037575">
    <property type="entry name" value="SBP"/>
    <property type="match status" value="1"/>
</dbReference>
<name>A0A2I6SEU1_9ROSI</name>
<feature type="binding site" evidence="10">
    <location>
        <position position="72"/>
    </location>
    <ligand>
        <name>Zn(2+)</name>
        <dbReference type="ChEBI" id="CHEBI:29105"/>
        <label>1</label>
    </ligand>
</feature>
<keyword evidence="8 9" id="KW-0539">Nucleus</keyword>
<comment type="subcellular location">
    <subcellularLocation>
        <location evidence="1 9">Nucleus</location>
    </subcellularLocation>
</comment>
<dbReference type="InterPro" id="IPR044817">
    <property type="entry name" value="SBP-like"/>
</dbReference>
<dbReference type="InterPro" id="IPR004333">
    <property type="entry name" value="SBP_dom"/>
</dbReference>
<feature type="region of interest" description="Disordered" evidence="12">
    <location>
        <begin position="1"/>
        <end position="51"/>
    </location>
</feature>
<keyword evidence="3 11" id="KW-0863">Zinc-finger</keyword>
<keyword evidence="4 10" id="KW-0862">Zinc</keyword>
<dbReference type="GO" id="GO:0009908">
    <property type="term" value="P:flower development"/>
    <property type="evidence" value="ECO:0007669"/>
    <property type="project" value="InterPro"/>
</dbReference>
<dbReference type="Pfam" id="PF03110">
    <property type="entry name" value="SBP"/>
    <property type="match status" value="1"/>
</dbReference>
<evidence type="ECO:0000256" key="4">
    <source>
        <dbReference type="ARBA" id="ARBA00022833"/>
    </source>
</evidence>
<feature type="binding site" evidence="10">
    <location>
        <position position="55"/>
    </location>
    <ligand>
        <name>Zn(2+)</name>
        <dbReference type="ChEBI" id="CHEBI:29105"/>
        <label>1</label>
    </ligand>
</feature>
<dbReference type="Gene3D" id="4.10.1100.10">
    <property type="entry name" value="Transcription factor, SBP-box domain"/>
    <property type="match status" value="1"/>
</dbReference>
<dbReference type="GO" id="GO:0003677">
    <property type="term" value="F:DNA binding"/>
    <property type="evidence" value="ECO:0007669"/>
    <property type="project" value="UniProtKB-UniRule"/>
</dbReference>
<dbReference type="FunFam" id="4.10.1100.10:FF:000001">
    <property type="entry name" value="Squamosa promoter-binding-like protein 14"/>
    <property type="match status" value="1"/>
</dbReference>
<dbReference type="GO" id="GO:0005634">
    <property type="term" value="C:nucleus"/>
    <property type="evidence" value="ECO:0007669"/>
    <property type="project" value="UniProtKB-SubCell"/>
</dbReference>
<dbReference type="SUPFAM" id="SSF103612">
    <property type="entry name" value="SBT domain"/>
    <property type="match status" value="1"/>
</dbReference>
<dbReference type="InterPro" id="IPR036893">
    <property type="entry name" value="SBP_sf"/>
</dbReference>
<feature type="binding site" evidence="10">
    <location>
        <position position="94"/>
    </location>
    <ligand>
        <name>Zn(2+)</name>
        <dbReference type="ChEBI" id="CHEBI:29105"/>
        <label>2</label>
    </ligand>
</feature>
<evidence type="ECO:0000256" key="1">
    <source>
        <dbReference type="ARBA" id="ARBA00004123"/>
    </source>
</evidence>
<feature type="compositionally biased region" description="Acidic residues" evidence="12">
    <location>
        <begin position="14"/>
        <end position="27"/>
    </location>
</feature>
<sequence length="134" mass="15405">MEASRAEGKRSFMEEEEDQEEEEEEEEKREMSTSSSRKASGSGGSTPPTCQVENCNADLTDAKHYHRRHKVCESHAKAPIAYVAGGQKRFCQQCSRFHDLSEFDEYKKSCRKRLAGHNERRRKSSSDFHREGSN</sequence>
<dbReference type="AlphaFoldDB" id="A0A2I6SEU1"/>
<evidence type="ECO:0000256" key="12">
    <source>
        <dbReference type="SAM" id="MobiDB-lite"/>
    </source>
</evidence>
<organism evidence="14">
    <name type="scientific">Betula luminifera</name>
    <dbReference type="NCBI Taxonomy" id="312789"/>
    <lineage>
        <taxon>Eukaryota</taxon>
        <taxon>Viridiplantae</taxon>
        <taxon>Streptophyta</taxon>
        <taxon>Embryophyta</taxon>
        <taxon>Tracheophyta</taxon>
        <taxon>Spermatophyta</taxon>
        <taxon>Magnoliopsida</taxon>
        <taxon>eudicotyledons</taxon>
        <taxon>Gunneridae</taxon>
        <taxon>Pentapetalae</taxon>
        <taxon>rosids</taxon>
        <taxon>fabids</taxon>
        <taxon>Fagales</taxon>
        <taxon>Betulaceae</taxon>
        <taxon>Betula</taxon>
    </lineage>
</organism>
<keyword evidence="5 9" id="KW-0805">Transcription regulation</keyword>
<keyword evidence="6 9" id="KW-0238">DNA-binding</keyword>
<feature type="binding site" evidence="10">
    <location>
        <position position="98"/>
    </location>
    <ligand>
        <name>Zn(2+)</name>
        <dbReference type="ChEBI" id="CHEBI:29105"/>
        <label>2</label>
    </ligand>
</feature>
<evidence type="ECO:0000256" key="9">
    <source>
        <dbReference type="PIRNR" id="PIRNR037575"/>
    </source>
</evidence>
<feature type="binding site" evidence="10">
    <location>
        <position position="91"/>
    </location>
    <ligand>
        <name>Zn(2+)</name>
        <dbReference type="ChEBI" id="CHEBI:29105"/>
        <label>2</label>
    </ligand>
</feature>
<evidence type="ECO:0000256" key="7">
    <source>
        <dbReference type="ARBA" id="ARBA00023163"/>
    </source>
</evidence>
<dbReference type="GO" id="GO:0003700">
    <property type="term" value="F:DNA-binding transcription factor activity"/>
    <property type="evidence" value="ECO:0007669"/>
    <property type="project" value="InterPro"/>
</dbReference>
<keyword evidence="2 10" id="KW-0479">Metal-binding</keyword>
<evidence type="ECO:0000256" key="10">
    <source>
        <dbReference type="PIRSR" id="PIRSR037575-1"/>
    </source>
</evidence>
<evidence type="ECO:0000256" key="2">
    <source>
        <dbReference type="ARBA" id="ARBA00022723"/>
    </source>
</evidence>
<dbReference type="PANTHER" id="PTHR31251:SF197">
    <property type="entry name" value="SQUAMOSA PROMOTER-BINDING-LIKE PROTEIN 16"/>
    <property type="match status" value="1"/>
</dbReference>
<dbReference type="EMBL" id="KY548819">
    <property type="protein sequence ID" value="AUO16088.1"/>
    <property type="molecule type" value="mRNA"/>
</dbReference>
<feature type="binding site" evidence="10">
    <location>
        <position position="75"/>
    </location>
    <ligand>
        <name>Zn(2+)</name>
        <dbReference type="ChEBI" id="CHEBI:29105"/>
        <label>1</label>
    </ligand>
</feature>
<feature type="binding site" evidence="10">
    <location>
        <position position="50"/>
    </location>
    <ligand>
        <name>Zn(2+)</name>
        <dbReference type="ChEBI" id="CHEBI:29105"/>
        <label>1</label>
    </ligand>
</feature>
<dbReference type="InterPro" id="IPR017238">
    <property type="entry name" value="SBP_fam"/>
</dbReference>
<keyword evidence="7 9" id="KW-0804">Transcription</keyword>
<evidence type="ECO:0000256" key="6">
    <source>
        <dbReference type="ARBA" id="ARBA00023125"/>
    </source>
</evidence>
<comment type="cofactor">
    <cofactor evidence="10">
        <name>Zn(2+)</name>
        <dbReference type="ChEBI" id="CHEBI:29105"/>
    </cofactor>
    <text evidence="10">Binds 2 Zn(2+) ions per subunit.</text>
</comment>
<feature type="domain" description="SBP-type" evidence="13">
    <location>
        <begin position="47"/>
        <end position="124"/>
    </location>
</feature>
<reference evidence="14" key="1">
    <citation type="submission" date="2017-01" db="EMBL/GenBank/DDBJ databases">
        <title>Genome-wide identification and analysis of the SBP-box family genes in Betula luminifera.</title>
        <authorList>
            <person name="Lin E."/>
            <person name="Huang H."/>
            <person name="Li X."/>
        </authorList>
    </citation>
    <scope>NUCLEOTIDE SEQUENCE</scope>
</reference>